<dbReference type="GO" id="GO:0008236">
    <property type="term" value="F:serine-type peptidase activity"/>
    <property type="evidence" value="ECO:0007669"/>
    <property type="project" value="InterPro"/>
</dbReference>
<keyword evidence="4" id="KW-1185">Reference proteome</keyword>
<evidence type="ECO:0000259" key="1">
    <source>
        <dbReference type="Pfam" id="PF00326"/>
    </source>
</evidence>
<dbReference type="AlphaFoldDB" id="A0AAE3M3M7"/>
<dbReference type="Gene3D" id="3.40.50.1820">
    <property type="entry name" value="alpha/beta hydrolase"/>
    <property type="match status" value="1"/>
</dbReference>
<dbReference type="SUPFAM" id="SSF53474">
    <property type="entry name" value="alpha/beta-Hydrolases"/>
    <property type="match status" value="1"/>
</dbReference>
<organism evidence="3 4">
    <name type="scientific">Plebeiibacterium sediminum</name>
    <dbReference type="NCBI Taxonomy" id="2992112"/>
    <lineage>
        <taxon>Bacteria</taxon>
        <taxon>Pseudomonadati</taxon>
        <taxon>Bacteroidota</taxon>
        <taxon>Bacteroidia</taxon>
        <taxon>Marinilabiliales</taxon>
        <taxon>Marinilabiliaceae</taxon>
        <taxon>Plebeiibacterium</taxon>
    </lineage>
</organism>
<feature type="domain" description="Dipeptidylpeptidase IV N-terminal" evidence="2">
    <location>
        <begin position="110"/>
        <end position="431"/>
    </location>
</feature>
<dbReference type="Pfam" id="PF00326">
    <property type="entry name" value="Peptidase_S9"/>
    <property type="match status" value="1"/>
</dbReference>
<gene>
    <name evidence="3" type="ORF">OM075_08335</name>
</gene>
<dbReference type="InterPro" id="IPR002469">
    <property type="entry name" value="Peptidase_S9B_N"/>
</dbReference>
<evidence type="ECO:0000313" key="3">
    <source>
        <dbReference type="EMBL" id="MCW3786473.1"/>
    </source>
</evidence>
<dbReference type="Proteomes" id="UP001209229">
    <property type="component" value="Unassembled WGS sequence"/>
</dbReference>
<name>A0AAE3M3M7_9BACT</name>
<dbReference type="InterPro" id="IPR050278">
    <property type="entry name" value="Serine_Prot_S9B/DPPIV"/>
</dbReference>
<dbReference type="SUPFAM" id="SSF82171">
    <property type="entry name" value="DPP6 N-terminal domain-like"/>
    <property type="match status" value="1"/>
</dbReference>
<dbReference type="InterPro" id="IPR029058">
    <property type="entry name" value="AB_hydrolase_fold"/>
</dbReference>
<dbReference type="PANTHER" id="PTHR11731">
    <property type="entry name" value="PROTEASE FAMILY S9B,C DIPEPTIDYL-PEPTIDASE IV-RELATED"/>
    <property type="match status" value="1"/>
</dbReference>
<reference evidence="3" key="1">
    <citation type="submission" date="2022-10" db="EMBL/GenBank/DDBJ databases">
        <authorList>
            <person name="Yu W.X."/>
        </authorList>
    </citation>
    <scope>NUCLEOTIDE SEQUENCE</scope>
    <source>
        <strain evidence="3">AAT</strain>
    </source>
</reference>
<dbReference type="GO" id="GO:0008239">
    <property type="term" value="F:dipeptidyl-peptidase activity"/>
    <property type="evidence" value="ECO:0007669"/>
    <property type="project" value="TreeGrafter"/>
</dbReference>
<protein>
    <submittedName>
        <fullName evidence="3">S9 family peptidase</fullName>
    </submittedName>
</protein>
<dbReference type="InterPro" id="IPR001375">
    <property type="entry name" value="Peptidase_S9_cat"/>
</dbReference>
<dbReference type="Pfam" id="PF00930">
    <property type="entry name" value="DPPIV_N"/>
    <property type="match status" value="1"/>
</dbReference>
<evidence type="ECO:0000313" key="4">
    <source>
        <dbReference type="Proteomes" id="UP001209229"/>
    </source>
</evidence>
<evidence type="ECO:0000259" key="2">
    <source>
        <dbReference type="Pfam" id="PF00930"/>
    </source>
</evidence>
<dbReference type="GO" id="GO:0006508">
    <property type="term" value="P:proteolysis"/>
    <property type="evidence" value="ECO:0007669"/>
    <property type="project" value="InterPro"/>
</dbReference>
<dbReference type="Gene3D" id="2.140.10.30">
    <property type="entry name" value="Dipeptidylpeptidase IV, N-terminal domain"/>
    <property type="match status" value="1"/>
</dbReference>
<dbReference type="RefSeq" id="WP_301190037.1">
    <property type="nucleotide sequence ID" value="NZ_JAPDPJ010000014.1"/>
</dbReference>
<proteinExistence type="predicted"/>
<sequence>MKVFYFTLLTFFLCLVGLNAQNKLELEDVISGGKNFRNFIPKYVKYEFLPGTDSLVLFQRDTIFYVEDQLEKSSFLTLKQVNDLFSNSDLSKLNSLYPIKWITSNSYYVNLPGAIVIADVNSDKVKYIINYPKEAEFLSFNPVSRFVAYLNDGDLFVVGDDNKSVLVEKAESKDIVLGQTVHRNEFGISGGIFWSPNGKSLAFYRKDESMVTDYPLVNINERVAKVENIKYPMAGMDSHHVTIGVFNAETKEKLYLETGLPKEKFLTNVSWSPDEKYIGVAELNRAQNHMHYNLYNVADGSLFKTLFEEKSDKWVEPENPAVFVPNSNTKFVWQSERDGYNHFYLYDINKGLLKQITKGEWVVTDNFGFDAKGNTLFFEGTKDDVMNRHLYSVSMKNGKVNKLSSAQGFHSVVLNDSKNKVLDYYSSLNVPRVIELYDVKKKTKQVLFKAENPFEEYDFGKVELGTIKSADGITDLNYRLILPANFDVNKKYPVVVYVYGGPHSQQVNNSWLGGARYWQLYMAQNGYICFTMDNRGTPDRGCDFEKVIHRQLGECETQDQYEGVKFLKSLPYVDQDRIGVHGWSFGGFMTINLMEKYPNDFKVGVSGGPVIDWKYYEIMYGERYMDTPDENPEGYEKSNLNLRVDNLQGRLLVIHGAIDPTVVWQHSLQFIEHCIKKRKQVDYFVYPRHEHNVLGPDRVHLMEKVTQYFKDFL</sequence>
<feature type="domain" description="Peptidase S9 prolyl oligopeptidase catalytic" evidence="1">
    <location>
        <begin position="520"/>
        <end position="711"/>
    </location>
</feature>
<dbReference type="EMBL" id="JAPDPJ010000014">
    <property type="protein sequence ID" value="MCW3786473.1"/>
    <property type="molecule type" value="Genomic_DNA"/>
</dbReference>
<comment type="caution">
    <text evidence="3">The sequence shown here is derived from an EMBL/GenBank/DDBJ whole genome shotgun (WGS) entry which is preliminary data.</text>
</comment>
<accession>A0AAE3M3M7</accession>
<dbReference type="PANTHER" id="PTHR11731:SF193">
    <property type="entry name" value="DIPEPTIDYL PEPTIDASE 9"/>
    <property type="match status" value="1"/>
</dbReference>